<keyword evidence="3" id="KW-1185">Reference proteome</keyword>
<protein>
    <submittedName>
        <fullName evidence="2">Uncharacterized protein</fullName>
    </submittedName>
</protein>
<sequence length="142" mass="14300">MLPARTSISIPGTKSSSSRHHRHAEREAAIGEKPPAPAPVASTAAPTANGTDPRASVTALPLLADDMPAAVAAALAERGTSGKESQAENVDLSVSVDVLSPIPPPVAPAAVEELPPSVAQGAPKKSLAARARAGGRALSWIR</sequence>
<reference evidence="2 3" key="1">
    <citation type="submission" date="2009-11" db="EMBL/GenBank/DDBJ databases">
        <title>Annotation of Allomyces macrogynus ATCC 38327.</title>
        <authorList>
            <consortium name="The Broad Institute Genome Sequencing Platform"/>
            <person name="Russ C."/>
            <person name="Cuomo C."/>
            <person name="Burger G."/>
            <person name="Gray M.W."/>
            <person name="Holland P.W.H."/>
            <person name="King N."/>
            <person name="Lang F.B.F."/>
            <person name="Roger A.J."/>
            <person name="Ruiz-Trillo I."/>
            <person name="Young S.K."/>
            <person name="Zeng Q."/>
            <person name="Gargeya S."/>
            <person name="Fitzgerald M."/>
            <person name="Haas B."/>
            <person name="Abouelleil A."/>
            <person name="Alvarado L."/>
            <person name="Arachchi H.M."/>
            <person name="Berlin A."/>
            <person name="Chapman S.B."/>
            <person name="Gearin G."/>
            <person name="Goldberg J."/>
            <person name="Griggs A."/>
            <person name="Gujja S."/>
            <person name="Hansen M."/>
            <person name="Heiman D."/>
            <person name="Howarth C."/>
            <person name="Larimer J."/>
            <person name="Lui A."/>
            <person name="MacDonald P.J.P."/>
            <person name="McCowen C."/>
            <person name="Montmayeur A."/>
            <person name="Murphy C."/>
            <person name="Neiman D."/>
            <person name="Pearson M."/>
            <person name="Priest M."/>
            <person name="Roberts A."/>
            <person name="Saif S."/>
            <person name="Shea T."/>
            <person name="Sisk P."/>
            <person name="Stolte C."/>
            <person name="Sykes S."/>
            <person name="Wortman J."/>
            <person name="Nusbaum C."/>
            <person name="Birren B."/>
        </authorList>
    </citation>
    <scope>NUCLEOTIDE SEQUENCE [LARGE SCALE GENOMIC DNA]</scope>
    <source>
        <strain evidence="2 3">ATCC 38327</strain>
    </source>
</reference>
<reference evidence="3" key="2">
    <citation type="submission" date="2009-11" db="EMBL/GenBank/DDBJ databases">
        <title>The Genome Sequence of Allomyces macrogynus strain ATCC 38327.</title>
        <authorList>
            <consortium name="The Broad Institute Genome Sequencing Platform"/>
            <person name="Russ C."/>
            <person name="Cuomo C."/>
            <person name="Shea T."/>
            <person name="Young S.K."/>
            <person name="Zeng Q."/>
            <person name="Koehrsen M."/>
            <person name="Haas B."/>
            <person name="Borodovsky M."/>
            <person name="Guigo R."/>
            <person name="Alvarado L."/>
            <person name="Berlin A."/>
            <person name="Borenstein D."/>
            <person name="Chen Z."/>
            <person name="Engels R."/>
            <person name="Freedman E."/>
            <person name="Gellesch M."/>
            <person name="Goldberg J."/>
            <person name="Griggs A."/>
            <person name="Gujja S."/>
            <person name="Heiman D."/>
            <person name="Hepburn T."/>
            <person name="Howarth C."/>
            <person name="Jen D."/>
            <person name="Larson L."/>
            <person name="Lewis B."/>
            <person name="Mehta T."/>
            <person name="Park D."/>
            <person name="Pearson M."/>
            <person name="Roberts A."/>
            <person name="Saif S."/>
            <person name="Shenoy N."/>
            <person name="Sisk P."/>
            <person name="Stolte C."/>
            <person name="Sykes S."/>
            <person name="Walk T."/>
            <person name="White J."/>
            <person name="Yandava C."/>
            <person name="Burger G."/>
            <person name="Gray M.W."/>
            <person name="Holland P.W.H."/>
            <person name="King N."/>
            <person name="Lang F.B.F."/>
            <person name="Roger A.J."/>
            <person name="Ruiz-Trillo I."/>
            <person name="Lander E."/>
            <person name="Nusbaum C."/>
        </authorList>
    </citation>
    <scope>NUCLEOTIDE SEQUENCE [LARGE SCALE GENOMIC DNA]</scope>
    <source>
        <strain evidence="3">ATCC 38327</strain>
    </source>
</reference>
<dbReference type="EMBL" id="GG745380">
    <property type="protein sequence ID" value="KNE72446.1"/>
    <property type="molecule type" value="Genomic_DNA"/>
</dbReference>
<dbReference type="AlphaFoldDB" id="A0A0L0TCL3"/>
<proteinExistence type="predicted"/>
<feature type="region of interest" description="Disordered" evidence="1">
    <location>
        <begin position="1"/>
        <end position="54"/>
    </location>
</feature>
<feature type="compositionally biased region" description="Low complexity" evidence="1">
    <location>
        <begin position="39"/>
        <end position="48"/>
    </location>
</feature>
<evidence type="ECO:0000313" key="3">
    <source>
        <dbReference type="Proteomes" id="UP000054350"/>
    </source>
</evidence>
<accession>A0A0L0TCL3</accession>
<name>A0A0L0TCL3_ALLM3</name>
<evidence type="ECO:0000256" key="1">
    <source>
        <dbReference type="SAM" id="MobiDB-lite"/>
    </source>
</evidence>
<feature type="compositionally biased region" description="Low complexity" evidence="1">
    <location>
        <begin position="1"/>
        <end position="16"/>
    </location>
</feature>
<dbReference type="VEuPathDB" id="FungiDB:AMAG_20524"/>
<dbReference type="Proteomes" id="UP000054350">
    <property type="component" value="Unassembled WGS sequence"/>
</dbReference>
<organism evidence="2 3">
    <name type="scientific">Allomyces macrogynus (strain ATCC 38327)</name>
    <name type="common">Allomyces javanicus var. macrogynus</name>
    <dbReference type="NCBI Taxonomy" id="578462"/>
    <lineage>
        <taxon>Eukaryota</taxon>
        <taxon>Fungi</taxon>
        <taxon>Fungi incertae sedis</taxon>
        <taxon>Blastocladiomycota</taxon>
        <taxon>Blastocladiomycetes</taxon>
        <taxon>Blastocladiales</taxon>
        <taxon>Blastocladiaceae</taxon>
        <taxon>Allomyces</taxon>
    </lineage>
</organism>
<gene>
    <name evidence="2" type="ORF">AMAG_20524</name>
</gene>
<evidence type="ECO:0000313" key="2">
    <source>
        <dbReference type="EMBL" id="KNE72446.1"/>
    </source>
</evidence>